<keyword evidence="4" id="KW-1185">Reference proteome</keyword>
<comment type="caution">
    <text evidence="3">The sequence shown here is derived from an EMBL/GenBank/DDBJ whole genome shotgun (WGS) entry which is preliminary data.</text>
</comment>
<proteinExistence type="predicted"/>
<sequence length="217" mass="22942">MMRSVAGKISVRKIRTSVAKRATATVRIMTTGRIEVGPTGRAVAANVKRLRKARGLSLRALSAALKDRGRTLSADALNKIENAAEPDGRGVRRVDVDDLAALAVAFDVPPSALLLPLDDSSASTVDVTGVGSVPADVAWDWLDGKRPLELPSGDDLTPLLEFDLYGRPPRRRGTWSGLRNLIQWGESDPEAEGTQLAQRLRDEDPGSGGGGGGAGLD</sequence>
<organism evidence="3 4">
    <name type="scientific">Streptomyces dysideae</name>
    <dbReference type="NCBI Taxonomy" id="909626"/>
    <lineage>
        <taxon>Bacteria</taxon>
        <taxon>Bacillati</taxon>
        <taxon>Actinomycetota</taxon>
        <taxon>Actinomycetes</taxon>
        <taxon>Kitasatosporales</taxon>
        <taxon>Streptomycetaceae</taxon>
        <taxon>Streptomyces</taxon>
    </lineage>
</organism>
<dbReference type="SUPFAM" id="SSF47413">
    <property type="entry name" value="lambda repressor-like DNA-binding domains"/>
    <property type="match status" value="1"/>
</dbReference>
<dbReference type="Gene3D" id="1.10.260.40">
    <property type="entry name" value="lambda repressor-like DNA-binding domains"/>
    <property type="match status" value="1"/>
</dbReference>
<evidence type="ECO:0000259" key="2">
    <source>
        <dbReference type="PROSITE" id="PS50943"/>
    </source>
</evidence>
<dbReference type="InterPro" id="IPR001387">
    <property type="entry name" value="Cro/C1-type_HTH"/>
</dbReference>
<dbReference type="InterPro" id="IPR010982">
    <property type="entry name" value="Lambda_DNA-bd_dom_sf"/>
</dbReference>
<reference evidence="3 4" key="1">
    <citation type="submission" date="2015-10" db="EMBL/GenBank/DDBJ databases">
        <title>Draft genome sequence of Streptomyces sp. RV15, isolated from a marine sponge.</title>
        <authorList>
            <person name="Ruckert C."/>
            <person name="Abdelmohsen U.R."/>
            <person name="Winkler A."/>
            <person name="Hentschel U."/>
            <person name="Kalinowski J."/>
            <person name="Kampfer P."/>
            <person name="Glaeser S."/>
        </authorList>
    </citation>
    <scope>NUCLEOTIDE SEQUENCE [LARGE SCALE GENOMIC DNA]</scope>
    <source>
        <strain evidence="3 4">RV15</strain>
    </source>
</reference>
<feature type="compositionally biased region" description="Gly residues" evidence="1">
    <location>
        <begin position="206"/>
        <end position="217"/>
    </location>
</feature>
<evidence type="ECO:0000313" key="4">
    <source>
        <dbReference type="Proteomes" id="UP000053260"/>
    </source>
</evidence>
<protein>
    <recommendedName>
        <fullName evidence="2">HTH cro/C1-type domain-containing protein</fullName>
    </recommendedName>
</protein>
<feature type="domain" description="HTH cro/C1-type" evidence="2">
    <location>
        <begin position="47"/>
        <end position="113"/>
    </location>
</feature>
<evidence type="ECO:0000313" key="3">
    <source>
        <dbReference type="EMBL" id="KUO21465.1"/>
    </source>
</evidence>
<dbReference type="AlphaFoldDB" id="A0A101V2U2"/>
<dbReference type="STRING" id="909626.AQJ91_09015"/>
<dbReference type="GO" id="GO:0003677">
    <property type="term" value="F:DNA binding"/>
    <property type="evidence" value="ECO:0007669"/>
    <property type="project" value="InterPro"/>
</dbReference>
<accession>A0A101V2U2</accession>
<evidence type="ECO:0000256" key="1">
    <source>
        <dbReference type="SAM" id="MobiDB-lite"/>
    </source>
</evidence>
<dbReference type="PROSITE" id="PS50943">
    <property type="entry name" value="HTH_CROC1"/>
    <property type="match status" value="1"/>
</dbReference>
<feature type="region of interest" description="Disordered" evidence="1">
    <location>
        <begin position="184"/>
        <end position="217"/>
    </location>
</feature>
<gene>
    <name evidence="3" type="ORF">AQJ91_09015</name>
</gene>
<dbReference type="Proteomes" id="UP000053260">
    <property type="component" value="Unassembled WGS sequence"/>
</dbReference>
<dbReference type="CDD" id="cd00093">
    <property type="entry name" value="HTH_XRE"/>
    <property type="match status" value="1"/>
</dbReference>
<dbReference type="EMBL" id="LMXB01000024">
    <property type="protein sequence ID" value="KUO21465.1"/>
    <property type="molecule type" value="Genomic_DNA"/>
</dbReference>
<name>A0A101V2U2_9ACTN</name>